<organism evidence="3 4">
    <name type="scientific">Merluccius polli</name>
    <name type="common">Benguela hake</name>
    <name type="synonym">Merluccius cadenati</name>
    <dbReference type="NCBI Taxonomy" id="89951"/>
    <lineage>
        <taxon>Eukaryota</taxon>
        <taxon>Metazoa</taxon>
        <taxon>Chordata</taxon>
        <taxon>Craniata</taxon>
        <taxon>Vertebrata</taxon>
        <taxon>Euteleostomi</taxon>
        <taxon>Actinopterygii</taxon>
        <taxon>Neopterygii</taxon>
        <taxon>Teleostei</taxon>
        <taxon>Neoteleostei</taxon>
        <taxon>Acanthomorphata</taxon>
        <taxon>Zeiogadaria</taxon>
        <taxon>Gadariae</taxon>
        <taxon>Gadiformes</taxon>
        <taxon>Gadoidei</taxon>
        <taxon>Merlucciidae</taxon>
        <taxon>Merluccius</taxon>
    </lineage>
</organism>
<sequence>MLASQGTLPRVPCREVNINSLRKNAQQRTYLQQLKKLNLPKTMMVHFYTAVIESVLTSSITAQDKARLQRIICSAEKVIGCSLPSLQDLHASRTRRRAGKTAADPLPPQTQTL</sequence>
<feature type="domain" description="Alkylated DNA repair protein AlkB homologue 8 N-terminal" evidence="2">
    <location>
        <begin position="16"/>
        <end position="54"/>
    </location>
</feature>
<evidence type="ECO:0000313" key="3">
    <source>
        <dbReference type="EMBL" id="KAK0144124.1"/>
    </source>
</evidence>
<gene>
    <name evidence="3" type="ORF">N1851_017522</name>
</gene>
<dbReference type="EMBL" id="JAOPHQ010003161">
    <property type="protein sequence ID" value="KAK0144124.1"/>
    <property type="molecule type" value="Genomic_DNA"/>
</dbReference>
<accession>A0AA47MPY8</accession>
<dbReference type="InterPro" id="IPR015095">
    <property type="entry name" value="AlkB_hom8_N"/>
</dbReference>
<dbReference type="Pfam" id="PF09004">
    <property type="entry name" value="ALKBH8_N"/>
    <property type="match status" value="1"/>
</dbReference>
<dbReference type="GO" id="GO:0016706">
    <property type="term" value="F:2-oxoglutarate-dependent dioxygenase activity"/>
    <property type="evidence" value="ECO:0007669"/>
    <property type="project" value="InterPro"/>
</dbReference>
<reference evidence="3" key="1">
    <citation type="journal article" date="2023" name="Front. Mar. Sci.">
        <title>A new Merluccius polli reference genome to investigate the effects of global change in West African waters.</title>
        <authorList>
            <person name="Mateo J.L."/>
            <person name="Blanco-Fernandez C."/>
            <person name="Garcia-Vazquez E."/>
            <person name="Machado-Schiaffino G."/>
        </authorList>
    </citation>
    <scope>NUCLEOTIDE SEQUENCE</scope>
    <source>
        <strain evidence="3">C29</strain>
        <tissue evidence="3">Fin</tissue>
    </source>
</reference>
<proteinExistence type="predicted"/>
<dbReference type="GO" id="GO:0008168">
    <property type="term" value="F:methyltransferase activity"/>
    <property type="evidence" value="ECO:0007669"/>
    <property type="project" value="InterPro"/>
</dbReference>
<evidence type="ECO:0000256" key="1">
    <source>
        <dbReference type="SAM" id="MobiDB-lite"/>
    </source>
</evidence>
<comment type="caution">
    <text evidence="3">The sequence shown here is derived from an EMBL/GenBank/DDBJ whole genome shotgun (WGS) entry which is preliminary data.</text>
</comment>
<dbReference type="Proteomes" id="UP001174136">
    <property type="component" value="Unassembled WGS sequence"/>
</dbReference>
<protein>
    <recommendedName>
        <fullName evidence="2">Alkylated DNA repair protein AlkB homologue 8 N-terminal domain-containing protein</fullName>
    </recommendedName>
</protein>
<dbReference type="AlphaFoldDB" id="A0AA47MPY8"/>
<feature type="region of interest" description="Disordered" evidence="1">
    <location>
        <begin position="92"/>
        <end position="113"/>
    </location>
</feature>
<keyword evidence="4" id="KW-1185">Reference proteome</keyword>
<name>A0AA47MPY8_MERPO</name>
<evidence type="ECO:0000259" key="2">
    <source>
        <dbReference type="Pfam" id="PF09004"/>
    </source>
</evidence>
<evidence type="ECO:0000313" key="4">
    <source>
        <dbReference type="Proteomes" id="UP001174136"/>
    </source>
</evidence>